<protein>
    <recommendedName>
        <fullName evidence="3">NodB homology domain-containing protein</fullName>
    </recommendedName>
</protein>
<gene>
    <name evidence="1" type="ORF">CVV64_19535</name>
</gene>
<accession>A0A2N1PIU2</accession>
<organism evidence="1 2">
    <name type="scientific">Candidatus Wallbacteria bacterium HGW-Wallbacteria-1</name>
    <dbReference type="NCBI Taxonomy" id="2013854"/>
    <lineage>
        <taxon>Bacteria</taxon>
        <taxon>Candidatus Walliibacteriota</taxon>
    </lineage>
</organism>
<comment type="caution">
    <text evidence="1">The sequence shown here is derived from an EMBL/GenBank/DDBJ whole genome shotgun (WGS) entry which is preliminary data.</text>
</comment>
<dbReference type="Proteomes" id="UP000233256">
    <property type="component" value="Unassembled WGS sequence"/>
</dbReference>
<evidence type="ECO:0000313" key="2">
    <source>
        <dbReference type="Proteomes" id="UP000233256"/>
    </source>
</evidence>
<evidence type="ECO:0000313" key="1">
    <source>
        <dbReference type="EMBL" id="PKK88265.1"/>
    </source>
</evidence>
<proteinExistence type="predicted"/>
<dbReference type="EMBL" id="PGXC01000055">
    <property type="protein sequence ID" value="PKK88265.1"/>
    <property type="molecule type" value="Genomic_DNA"/>
</dbReference>
<sequence length="374" mass="43182">MDTSKPRLYFICCCDTDPDHVIDYRSVAPSAANWNGVTQGIPLFRHALSKAIPELQNMKVTWLIRSDRQIAEAYNDPAFAYTFFSKIWDTEAKLGSELGWHPHLFKWSPDGDSKKWWAARGNPWQPFLNSGDDTDFLRLCHTALSAHFLIDSVRMGWDYGSSNLVKLFQDLSIKCDASPFPGCAEKGAWQHDWLKTFPEPYCPSHRDYRIPENPDDKTCVCKKTHSGIGRPNPESELLMFPSLVRPLNPVLSLSRWFLKMAKNIGRRKFESPPWAKYQGVSLTFANSPFMEALNYQFDYILNSKSKVRPDNSRNIFMTSFFHTPELIRPPLLRNFMKNLKSIRTFAVSKGMEAEFITLREFHALYSQTTRNDTE</sequence>
<dbReference type="AlphaFoldDB" id="A0A2N1PIU2"/>
<name>A0A2N1PIU2_9BACT</name>
<reference evidence="1 2" key="1">
    <citation type="journal article" date="2017" name="ISME J.">
        <title>Potential for microbial H2 and metal transformations associated with novel bacteria and archaea in deep terrestrial subsurface sediments.</title>
        <authorList>
            <person name="Hernsdorf A.W."/>
            <person name="Amano Y."/>
            <person name="Miyakawa K."/>
            <person name="Ise K."/>
            <person name="Suzuki Y."/>
            <person name="Anantharaman K."/>
            <person name="Probst A."/>
            <person name="Burstein D."/>
            <person name="Thomas B.C."/>
            <person name="Banfield J.F."/>
        </authorList>
    </citation>
    <scope>NUCLEOTIDE SEQUENCE [LARGE SCALE GENOMIC DNA]</scope>
    <source>
        <strain evidence="1">HGW-Wallbacteria-1</strain>
    </source>
</reference>
<evidence type="ECO:0008006" key="3">
    <source>
        <dbReference type="Google" id="ProtNLM"/>
    </source>
</evidence>